<feature type="compositionally biased region" description="Basic and acidic residues" evidence="1">
    <location>
        <begin position="296"/>
        <end position="308"/>
    </location>
</feature>
<feature type="region of interest" description="Disordered" evidence="1">
    <location>
        <begin position="296"/>
        <end position="339"/>
    </location>
</feature>
<evidence type="ECO:0000256" key="1">
    <source>
        <dbReference type="SAM" id="MobiDB-lite"/>
    </source>
</evidence>
<name>A0AAD2JKS8_9STRA</name>
<protein>
    <submittedName>
        <fullName evidence="2">Uncharacterized protein</fullName>
    </submittedName>
</protein>
<sequence>MPRKNNNKNKNKKNRETDKFKDVTIVGPDYIQILHGSLTDPQQQQQQEIALILCGESHEDAIDVTRRGGKFSGKEGWIDQSRDSIFAPTKYANSNLRCRLLGAPKKGLPLQKAKEWAKNRVEESDDGYFVTLVLLWVPDEGGGGRVSKGKSYILELATQEEIGADQEKGSGEGDDESTEGEDELWINPNEETEESVSLLPSQVRDWVLGGHVAMQSFEWGDLDAQAFALNQRRLTDEEISTEELDTIIRQRQQKLKDADKIWTWDDWFAHLQSQGNENDDMDVHLILEASVPPWELDLHRPSPEEKDNIQMGPAADCIRKVDPDEDPDEEDDWDPSSDGIGSFLDHVYRRFMVEQLSTQANNMDRPETKWLHCVDVRDLGCEAASSTDSVHKKWKDLLHEEERAYLATPDQNKEKSFLELEPSSTKDYIKFVPEPRMNPETKFVENLRKKGKLQNLAALVEEEHDEDEKEKEHQEFSYPSIEGFLGQNSDFLYYSKHVKVCYSPFMVKCVQSLENWDNFFTTLFFGGSIPEALSLLKLEGNTEYMYVRSQVQDLGNGEYGYRPDGEEYISYPFFPSFFYLCAKGTSSPTTWISNLFNRVYDDASSPNSQIHALAIQNWWMGKIHRNLKDPKGSDDPDCGGEWFEAYLHAVHREIYNDIDRSDATALLKKNKMQSLSGNRKHDIGKIQIPNGKQGFEEMVESFSSKTKTGIDPRAEVLSKILIDIYTSCLLDIAVALKVAEIAQTSKQKKVVIVLYLGSAHTKEVSKFFVEGLFFKRKAFLGKMEYKEDEHHKLELPSSLWNPSELFSNK</sequence>
<keyword evidence="3" id="KW-1185">Reference proteome</keyword>
<evidence type="ECO:0000313" key="2">
    <source>
        <dbReference type="EMBL" id="CAJ1959736.1"/>
    </source>
</evidence>
<evidence type="ECO:0000313" key="3">
    <source>
        <dbReference type="Proteomes" id="UP001295423"/>
    </source>
</evidence>
<feature type="compositionally biased region" description="Acidic residues" evidence="1">
    <location>
        <begin position="172"/>
        <end position="192"/>
    </location>
</feature>
<dbReference type="Proteomes" id="UP001295423">
    <property type="component" value="Unassembled WGS sequence"/>
</dbReference>
<accession>A0AAD2JKS8</accession>
<gene>
    <name evidence="2" type="ORF">CYCCA115_LOCUS18155</name>
</gene>
<reference evidence="2" key="1">
    <citation type="submission" date="2023-08" db="EMBL/GenBank/DDBJ databases">
        <authorList>
            <person name="Audoor S."/>
            <person name="Bilcke G."/>
        </authorList>
    </citation>
    <scope>NUCLEOTIDE SEQUENCE</scope>
</reference>
<comment type="caution">
    <text evidence="2">The sequence shown here is derived from an EMBL/GenBank/DDBJ whole genome shotgun (WGS) entry which is preliminary data.</text>
</comment>
<feature type="region of interest" description="Disordered" evidence="1">
    <location>
        <begin position="161"/>
        <end position="192"/>
    </location>
</feature>
<feature type="compositionally biased region" description="Acidic residues" evidence="1">
    <location>
        <begin position="323"/>
        <end position="335"/>
    </location>
</feature>
<dbReference type="EMBL" id="CAKOGP040002014">
    <property type="protein sequence ID" value="CAJ1959736.1"/>
    <property type="molecule type" value="Genomic_DNA"/>
</dbReference>
<proteinExistence type="predicted"/>
<dbReference type="AlphaFoldDB" id="A0AAD2JKS8"/>
<organism evidence="2 3">
    <name type="scientific">Cylindrotheca closterium</name>
    <dbReference type="NCBI Taxonomy" id="2856"/>
    <lineage>
        <taxon>Eukaryota</taxon>
        <taxon>Sar</taxon>
        <taxon>Stramenopiles</taxon>
        <taxon>Ochrophyta</taxon>
        <taxon>Bacillariophyta</taxon>
        <taxon>Bacillariophyceae</taxon>
        <taxon>Bacillariophycidae</taxon>
        <taxon>Bacillariales</taxon>
        <taxon>Bacillariaceae</taxon>
        <taxon>Cylindrotheca</taxon>
    </lineage>
</organism>